<organism evidence="1 2">
    <name type="scientific">Funneliformis mosseae</name>
    <name type="common">Endomycorrhizal fungus</name>
    <name type="synonym">Glomus mosseae</name>
    <dbReference type="NCBI Taxonomy" id="27381"/>
    <lineage>
        <taxon>Eukaryota</taxon>
        <taxon>Fungi</taxon>
        <taxon>Fungi incertae sedis</taxon>
        <taxon>Mucoromycota</taxon>
        <taxon>Glomeromycotina</taxon>
        <taxon>Glomeromycetes</taxon>
        <taxon>Glomerales</taxon>
        <taxon>Glomeraceae</taxon>
        <taxon>Funneliformis</taxon>
    </lineage>
</organism>
<evidence type="ECO:0000313" key="1">
    <source>
        <dbReference type="EMBL" id="CAG8645973.1"/>
    </source>
</evidence>
<dbReference type="AlphaFoldDB" id="A0A9N9DNM7"/>
<dbReference type="EMBL" id="CAJVPP010004225">
    <property type="protein sequence ID" value="CAG8645973.1"/>
    <property type="molecule type" value="Genomic_DNA"/>
</dbReference>
<reference evidence="1" key="1">
    <citation type="submission" date="2021-06" db="EMBL/GenBank/DDBJ databases">
        <authorList>
            <person name="Kallberg Y."/>
            <person name="Tangrot J."/>
            <person name="Rosling A."/>
        </authorList>
    </citation>
    <scope>NUCLEOTIDE SEQUENCE</scope>
    <source>
        <strain evidence="1">87-6 pot B 2015</strain>
    </source>
</reference>
<name>A0A9N9DNM7_FUNMO</name>
<sequence>MTKNKERLFNTHKDEVIKNYMKANKNEKFPFAELSKLFLKEHVTLKAKQIAHRWWNKLDHRLSKVPIINEEKSYIKSWVESHQKARPIIQWNELQSEMKKKFGKFHSRNDLKNVWYSYKRYLSRGNNKNNIDNSKAKLSYILNDDDIYKYSS</sequence>
<evidence type="ECO:0000313" key="2">
    <source>
        <dbReference type="Proteomes" id="UP000789375"/>
    </source>
</evidence>
<proteinExistence type="predicted"/>
<protein>
    <submittedName>
        <fullName evidence="1">15056_t:CDS:1</fullName>
    </submittedName>
</protein>
<accession>A0A9N9DNM7</accession>
<dbReference type="Proteomes" id="UP000789375">
    <property type="component" value="Unassembled WGS sequence"/>
</dbReference>
<comment type="caution">
    <text evidence="1">The sequence shown here is derived from an EMBL/GenBank/DDBJ whole genome shotgun (WGS) entry which is preliminary data.</text>
</comment>
<gene>
    <name evidence="1" type="ORF">FMOSSE_LOCUS11232</name>
</gene>
<keyword evidence="2" id="KW-1185">Reference proteome</keyword>